<reference evidence="3 4" key="1">
    <citation type="submission" date="2018-06" db="EMBL/GenBank/DDBJ databases">
        <authorList>
            <consortium name="Pathogen Informatics"/>
            <person name="Doyle S."/>
        </authorList>
    </citation>
    <scope>NUCLEOTIDE SEQUENCE [LARGE SCALE GENOMIC DNA]</scope>
    <source>
        <strain evidence="3 4">NCTC10738</strain>
    </source>
</reference>
<dbReference type="Proteomes" id="UP000825078">
    <property type="component" value="Chromosome"/>
</dbReference>
<keyword evidence="4" id="KW-1185">Reference proteome</keyword>
<evidence type="ECO:0000313" key="4">
    <source>
        <dbReference type="Proteomes" id="UP000254069"/>
    </source>
</evidence>
<name>A0A380BTW7_9GAMM</name>
<gene>
    <name evidence="3" type="ORF">NCTC10738_03934</name>
    <name evidence="2" type="ORF">TUM17379_21280</name>
</gene>
<keyword evidence="1" id="KW-0812">Transmembrane</keyword>
<keyword evidence="1" id="KW-1133">Transmembrane helix</keyword>
<dbReference type="Proteomes" id="UP000254069">
    <property type="component" value="Unassembled WGS sequence"/>
</dbReference>
<proteinExistence type="predicted"/>
<feature type="transmembrane region" description="Helical" evidence="1">
    <location>
        <begin position="76"/>
        <end position="94"/>
    </location>
</feature>
<evidence type="ECO:0000313" key="2">
    <source>
        <dbReference type="EMBL" id="BCV45110.1"/>
    </source>
</evidence>
<sequence length="95" mass="10813">MTTIKKDKIRPDWLGKTLAGALLGFALAVALSGIFAWVGPGGIDAKDKVQFNMWLIAPLWLSFFSFSYLFYSARRAIFWLMAANVLAWLLLWWVK</sequence>
<organism evidence="3 4">
    <name type="scientific">Shewanella algae</name>
    <dbReference type="NCBI Taxonomy" id="38313"/>
    <lineage>
        <taxon>Bacteria</taxon>
        <taxon>Pseudomonadati</taxon>
        <taxon>Pseudomonadota</taxon>
        <taxon>Gammaproteobacteria</taxon>
        <taxon>Alteromonadales</taxon>
        <taxon>Shewanellaceae</taxon>
        <taxon>Shewanella</taxon>
    </lineage>
</organism>
<dbReference type="EMBL" id="AP024613">
    <property type="protein sequence ID" value="BCV45110.1"/>
    <property type="molecule type" value="Genomic_DNA"/>
</dbReference>
<feature type="transmembrane region" description="Helical" evidence="1">
    <location>
        <begin position="51"/>
        <end position="71"/>
    </location>
</feature>
<dbReference type="EMBL" id="UGYO01000002">
    <property type="protein sequence ID" value="SUJ07037.1"/>
    <property type="molecule type" value="Genomic_DNA"/>
</dbReference>
<accession>A0A380BTW7</accession>
<dbReference type="KEGG" id="salg:BS332_18010"/>
<dbReference type="RefSeq" id="WP_028779881.1">
    <property type="nucleotide sequence ID" value="NZ_AP024609.1"/>
</dbReference>
<dbReference type="AlphaFoldDB" id="A0A380BTW7"/>
<protein>
    <submittedName>
        <fullName evidence="3">Uncharacterized protein</fullName>
    </submittedName>
</protein>
<evidence type="ECO:0000256" key="1">
    <source>
        <dbReference type="SAM" id="Phobius"/>
    </source>
</evidence>
<evidence type="ECO:0000313" key="3">
    <source>
        <dbReference type="EMBL" id="SUJ07037.1"/>
    </source>
</evidence>
<keyword evidence="1" id="KW-0472">Membrane</keyword>
<reference evidence="2" key="2">
    <citation type="submission" date="2021-05" db="EMBL/GenBank/DDBJ databases">
        <title>Molecular characterization for Shewanella algae harboring chromosomal blaOXA-55-like strains isolated from clinical and environment sample.</title>
        <authorList>
            <person name="Ohama Y."/>
            <person name="Aoki K."/>
            <person name="Harada S."/>
            <person name="Moriya K."/>
            <person name="Ishii Y."/>
            <person name="Tateda K."/>
        </authorList>
    </citation>
    <scope>NUCLEOTIDE SEQUENCE</scope>
    <source>
        <strain evidence="2">TUM17379</strain>
    </source>
</reference>
<feature type="transmembrane region" description="Helical" evidence="1">
    <location>
        <begin position="21"/>
        <end position="39"/>
    </location>
</feature>
<dbReference type="GeneID" id="88625128"/>